<dbReference type="InterPro" id="IPR036179">
    <property type="entry name" value="Ig-like_dom_sf"/>
</dbReference>
<dbReference type="Pfam" id="PF08205">
    <property type="entry name" value="C2-set_2"/>
    <property type="match status" value="1"/>
</dbReference>
<dbReference type="GO" id="GO:0008045">
    <property type="term" value="P:motor neuron axon guidance"/>
    <property type="evidence" value="ECO:0007669"/>
    <property type="project" value="TreeGrafter"/>
</dbReference>
<dbReference type="PANTHER" id="PTHR21261:SF8">
    <property type="entry name" value="BEATEN PATH IA, ISOFORM B-RELATED"/>
    <property type="match status" value="1"/>
</dbReference>
<dbReference type="GO" id="GO:0016020">
    <property type="term" value="C:membrane"/>
    <property type="evidence" value="ECO:0007669"/>
    <property type="project" value="UniProtKB-SubCell"/>
</dbReference>
<evidence type="ECO:0000313" key="4">
    <source>
        <dbReference type="EnsemblMetazoa" id="AAEL028080-PA"/>
    </source>
</evidence>
<dbReference type="SUPFAM" id="SSF48726">
    <property type="entry name" value="Immunoglobulin"/>
    <property type="match status" value="1"/>
</dbReference>
<dbReference type="AlphaFoldDB" id="A0A6I8TWI0"/>
<accession>A0A6I8TWI0</accession>
<dbReference type="CDD" id="cd00096">
    <property type="entry name" value="Ig"/>
    <property type="match status" value="1"/>
</dbReference>
<proteinExistence type="predicted"/>
<dbReference type="OrthoDB" id="6419989at2759"/>
<dbReference type="Gene3D" id="2.60.40.10">
    <property type="entry name" value="Immunoglobulins"/>
    <property type="match status" value="2"/>
</dbReference>
<keyword evidence="5" id="KW-1185">Reference proteome</keyword>
<reference evidence="4 5" key="1">
    <citation type="submission" date="2017-06" db="EMBL/GenBank/DDBJ databases">
        <title>Aedes aegypti genome working group (AGWG) sequencing and assembly.</title>
        <authorList>
            <consortium name="Aedes aegypti Genome Working Group (AGWG)"/>
            <person name="Matthews B.J."/>
        </authorList>
    </citation>
    <scope>NUCLEOTIDE SEQUENCE [LARGE SCALE GENOMIC DNA]</scope>
    <source>
        <strain evidence="4 5">LVP_AGWG</strain>
    </source>
</reference>
<dbReference type="InterPro" id="IPR007110">
    <property type="entry name" value="Ig-like_dom"/>
</dbReference>
<organism evidence="4 5">
    <name type="scientific">Aedes aegypti</name>
    <name type="common">Yellowfever mosquito</name>
    <name type="synonym">Culex aegypti</name>
    <dbReference type="NCBI Taxonomy" id="7159"/>
    <lineage>
        <taxon>Eukaryota</taxon>
        <taxon>Metazoa</taxon>
        <taxon>Ecdysozoa</taxon>
        <taxon>Arthropoda</taxon>
        <taxon>Hexapoda</taxon>
        <taxon>Insecta</taxon>
        <taxon>Pterygota</taxon>
        <taxon>Neoptera</taxon>
        <taxon>Endopterygota</taxon>
        <taxon>Diptera</taxon>
        <taxon>Nematocera</taxon>
        <taxon>Culicoidea</taxon>
        <taxon>Culicidae</taxon>
        <taxon>Culicinae</taxon>
        <taxon>Aedini</taxon>
        <taxon>Aedes</taxon>
        <taxon>Stegomyia</taxon>
    </lineage>
</organism>
<dbReference type="FunFam" id="2.60.40.10:FF:000437">
    <property type="entry name" value="Beat-IIIc, isoform A"/>
    <property type="match status" value="1"/>
</dbReference>
<dbReference type="Pfam" id="PF13927">
    <property type="entry name" value="Ig_3"/>
    <property type="match status" value="1"/>
</dbReference>
<name>A0A6I8TWI0_AEDAE</name>
<dbReference type="SMART" id="SM00409">
    <property type="entry name" value="IG"/>
    <property type="match status" value="1"/>
</dbReference>
<dbReference type="PROSITE" id="PS50835">
    <property type="entry name" value="IG_LIKE"/>
    <property type="match status" value="1"/>
</dbReference>
<dbReference type="InParanoid" id="A0A6I8TWI0"/>
<comment type="subcellular location">
    <subcellularLocation>
        <location evidence="1">Membrane</location>
        <topology evidence="1">Single-pass membrane protein</topology>
    </subcellularLocation>
</comment>
<dbReference type="InterPro" id="IPR003599">
    <property type="entry name" value="Ig_sub"/>
</dbReference>
<dbReference type="EnsemblMetazoa" id="AAEL028080-RA">
    <property type="protein sequence ID" value="AAEL028080-PA"/>
    <property type="gene ID" value="AAEL028080"/>
</dbReference>
<keyword evidence="3" id="KW-1015">Disulfide bond</keyword>
<evidence type="ECO:0000256" key="2">
    <source>
        <dbReference type="ARBA" id="ARBA00023136"/>
    </source>
</evidence>
<sequence length="293" mass="32935">MMLSNMLDLRPALVLTLLTTIDFVIPLKDVRVSVPAAIRRGDNANLICDYDIEGDTLYSVKWYKGKREFFRYRPKENPSLKTFPVLGITVERSQSNGSHLTLTAVEPTMSGRYTCEVSADAPSFHTMVVSSEMEVVNIPMSKPHISGLKPYYRIGDLLLGNCTSYYSKPAANLTWLVNGNEVSPKQTVLYSVVRDPDNGLETSILGLFFQVTNYYVGRTKLKFTCVARIYNVYEQRSERTLEDERPNMLTSASASPVGLNVNHIHSLYEQFPASSYHHHDTGGDFDNQTAMPT</sequence>
<dbReference type="Proteomes" id="UP000008820">
    <property type="component" value="Chromosome 2"/>
</dbReference>
<evidence type="ECO:0000256" key="3">
    <source>
        <dbReference type="ARBA" id="ARBA00023157"/>
    </source>
</evidence>
<reference evidence="4" key="2">
    <citation type="submission" date="2020-05" db="UniProtKB">
        <authorList>
            <consortium name="EnsemblMetazoa"/>
        </authorList>
    </citation>
    <scope>IDENTIFICATION</scope>
    <source>
        <strain evidence="4">LVP_AGWG</strain>
    </source>
</reference>
<dbReference type="InterPro" id="IPR013783">
    <property type="entry name" value="Ig-like_fold"/>
</dbReference>
<evidence type="ECO:0000256" key="1">
    <source>
        <dbReference type="ARBA" id="ARBA00004167"/>
    </source>
</evidence>
<keyword evidence="2" id="KW-0472">Membrane</keyword>
<dbReference type="PANTHER" id="PTHR21261">
    <property type="entry name" value="BEAT PROTEIN"/>
    <property type="match status" value="1"/>
</dbReference>
<gene>
    <name evidence="4" type="primary">110676758</name>
</gene>
<evidence type="ECO:0000313" key="5">
    <source>
        <dbReference type="Proteomes" id="UP000008820"/>
    </source>
</evidence>
<dbReference type="InterPro" id="IPR013162">
    <property type="entry name" value="CD80_C2-set"/>
</dbReference>
<protein>
    <submittedName>
        <fullName evidence="4">Uncharacterized protein</fullName>
    </submittedName>
</protein>